<dbReference type="EMBL" id="JAZGJQ010000016">
    <property type="protein sequence ID" value="MEE6148214.1"/>
    <property type="molecule type" value="Genomic_DNA"/>
</dbReference>
<feature type="domain" description="Uroporphyrinogen decarboxylase (URO-D)" evidence="2">
    <location>
        <begin position="23"/>
        <end position="354"/>
    </location>
</feature>
<evidence type="ECO:0000256" key="1">
    <source>
        <dbReference type="SAM" id="MobiDB-lite"/>
    </source>
</evidence>
<reference evidence="3 4" key="1">
    <citation type="submission" date="2024-01" db="EMBL/GenBank/DDBJ databases">
        <title>Description of Olsenella sp. nov., isolated from pig feces.</title>
        <authorList>
            <person name="Chang Y.-H."/>
        </authorList>
    </citation>
    <scope>NUCLEOTIDE SEQUENCE [LARGE SCALE GENOMIC DNA]</scope>
    <source>
        <strain evidence="3 4">YH-ols2223</strain>
    </source>
</reference>
<sequence length="376" mass="39109">MPSPAGRPGPGRPLAPGQAVPSERERLLSILAGAGADRPACVIPGGMMNMTTTEVARAAGVGLPQAHTDPAEMVRLARAAHDLAGIENYGVPFCMTVEAEGMGARVDLGGATCEPHVVSGAIPSAADLGELRPLDPTRGRAATTLEAIRALHGLDDGVPVVGNLVGAVSVAGTVLDMEVLLREMVRRREQAHALCELVAQGLVAYGRAMVEAGADVVCIAEPSGTGEILGPRLFGAYTVRYLNEVIAGIGAPATIVHICGRLDRVLDEVARIDCDAFSFDATISVRAMRERLPGRVLMGNVSTFALEEATPEKVRTMTGVTLRSGVDVVAPACGISMSTPTENLRAMTDAVRRWAPGRQGALGRASASQTTSRGER</sequence>
<feature type="region of interest" description="Disordered" evidence="1">
    <location>
        <begin position="1"/>
        <end position="20"/>
    </location>
</feature>
<name>A0ABU7RCR4_9ACTN</name>
<evidence type="ECO:0000259" key="2">
    <source>
        <dbReference type="Pfam" id="PF01208"/>
    </source>
</evidence>
<dbReference type="InterPro" id="IPR000257">
    <property type="entry name" value="Uroporphyrinogen_deCOase"/>
</dbReference>
<dbReference type="Gene3D" id="3.20.20.210">
    <property type="match status" value="1"/>
</dbReference>
<dbReference type="InterPro" id="IPR052024">
    <property type="entry name" value="Methanogen_methyltrans"/>
</dbReference>
<gene>
    <name evidence="3" type="ORF">VXJ25_09515</name>
</gene>
<dbReference type="Proteomes" id="UP001332931">
    <property type="component" value="Unassembled WGS sequence"/>
</dbReference>
<dbReference type="PANTHER" id="PTHR47099">
    <property type="entry name" value="METHYLCOBAMIDE:COM METHYLTRANSFERASE MTBA"/>
    <property type="match status" value="1"/>
</dbReference>
<comment type="caution">
    <text evidence="3">The sequence shown here is derived from an EMBL/GenBank/DDBJ whole genome shotgun (WGS) entry which is preliminary data.</text>
</comment>
<organism evidence="3 4">
    <name type="scientific">Olsenella absiana</name>
    <dbReference type="NCBI Taxonomy" id="3115222"/>
    <lineage>
        <taxon>Bacteria</taxon>
        <taxon>Bacillati</taxon>
        <taxon>Actinomycetota</taxon>
        <taxon>Coriobacteriia</taxon>
        <taxon>Coriobacteriales</taxon>
        <taxon>Atopobiaceae</taxon>
        <taxon>Olsenella</taxon>
    </lineage>
</organism>
<dbReference type="PANTHER" id="PTHR47099:SF1">
    <property type="entry name" value="METHYLCOBAMIDE:COM METHYLTRANSFERASE MTBA"/>
    <property type="match status" value="1"/>
</dbReference>
<dbReference type="InterPro" id="IPR038071">
    <property type="entry name" value="UROD/MetE-like_sf"/>
</dbReference>
<dbReference type="RefSeq" id="WP_330958982.1">
    <property type="nucleotide sequence ID" value="NZ_JAZGJQ010000016.1"/>
</dbReference>
<dbReference type="SUPFAM" id="SSF51726">
    <property type="entry name" value="UROD/MetE-like"/>
    <property type="match status" value="1"/>
</dbReference>
<protein>
    <submittedName>
        <fullName evidence="3">Uroporphyrinogen decarboxylase family protein</fullName>
    </submittedName>
</protein>
<evidence type="ECO:0000313" key="3">
    <source>
        <dbReference type="EMBL" id="MEE6148214.1"/>
    </source>
</evidence>
<evidence type="ECO:0000313" key="4">
    <source>
        <dbReference type="Proteomes" id="UP001332931"/>
    </source>
</evidence>
<keyword evidence="4" id="KW-1185">Reference proteome</keyword>
<dbReference type="NCBIfam" id="NF004889">
    <property type="entry name" value="PRK06252.1"/>
    <property type="match status" value="1"/>
</dbReference>
<accession>A0ABU7RCR4</accession>
<feature type="compositionally biased region" description="Pro residues" evidence="1">
    <location>
        <begin position="1"/>
        <end position="13"/>
    </location>
</feature>
<proteinExistence type="predicted"/>
<dbReference type="Pfam" id="PF01208">
    <property type="entry name" value="URO-D"/>
    <property type="match status" value="1"/>
</dbReference>